<feature type="signal peptide" evidence="1">
    <location>
        <begin position="1"/>
        <end position="23"/>
    </location>
</feature>
<gene>
    <name evidence="3" type="ORF">E5162_10880</name>
</gene>
<dbReference type="Proteomes" id="UP000305451">
    <property type="component" value="Unassembled WGS sequence"/>
</dbReference>
<organism evidence="3 4">
    <name type="scientific">Marinicauda pacifica</name>
    <dbReference type="NCBI Taxonomy" id="1133559"/>
    <lineage>
        <taxon>Bacteria</taxon>
        <taxon>Pseudomonadati</taxon>
        <taxon>Pseudomonadota</taxon>
        <taxon>Alphaproteobacteria</taxon>
        <taxon>Maricaulales</taxon>
        <taxon>Maricaulaceae</taxon>
        <taxon>Marinicauda</taxon>
    </lineage>
</organism>
<reference evidence="3 4" key="1">
    <citation type="journal article" date="2013" name="Int. J. Syst. Evol. Microbiol.">
        <title>Marinicauda pacifica gen. nov., sp. nov., a prosthecate alphaproteobacterium of the family Hyphomonadaceae isolated from deep seawater.</title>
        <authorList>
            <person name="Zhang X.Y."/>
            <person name="Li G.W."/>
            <person name="Wang C.S."/>
            <person name="Zhang Y.J."/>
            <person name="Xu X.W."/>
            <person name="Li H."/>
            <person name="Liu A."/>
            <person name="Liu C."/>
            <person name="Xie B.B."/>
            <person name="Qin Q.L."/>
            <person name="Xu Z."/>
            <person name="Chen X.L."/>
            <person name="Zhou B.C."/>
            <person name="Zhang Y.Z."/>
        </authorList>
    </citation>
    <scope>NUCLEOTIDE SEQUENCE [LARGE SCALE GENOMIC DNA]</scope>
    <source>
        <strain evidence="3 4">P-1 km-3</strain>
    </source>
</reference>
<keyword evidence="1" id="KW-0732">Signal</keyword>
<dbReference type="Gene3D" id="3.20.20.140">
    <property type="entry name" value="Metal-dependent hydrolases"/>
    <property type="match status" value="1"/>
</dbReference>
<evidence type="ECO:0000313" key="3">
    <source>
        <dbReference type="EMBL" id="TGY92160.1"/>
    </source>
</evidence>
<sequence length="690" mass="74298">MKSYMLAGLVSAFALCACSPEQGADGETQTVETGSAAERAEARTFTVLVDGTPIGSMEVEPAEAGFEVDFEYRNNGRGPTLAETVTLDEQGYPVSWAIEGAETFGNTVDESYERTGDRARWSDSTGEGEADAAEPVFYVPQNSTPYFLALAGRALIADEDRTITALPGGELRLTEMENVTVSGPDGESRELTAYALSGTSLDPTYFLMEGTAFFGMVTPGFSILEERYDGEDERLRALASRFGSERYAEITARVAHDFDAPVRIANVRIFDARTGRLGEPASVLVEDNRIAAIEGPDAAQDGEVVIDGAGGTLVPGLFEMHAHLGDTSAMLGVAAGTTSVRDMGNNNEVLSELIGHIEAGEMAGPRVFRAGFIEGRSPYNSNNGIVVETEAEAVAAVNTYADNGFTMIKIYNSMQPDWIPAVIEAAHARDMHVMGHVPAFTDADAMIEAGYDELTHINQLMLGWVLEEGEDTRTLLRLTALKRLPELDLQSEAVQSTLDAIVENDIAIDPTFAIHEALLLSRNGELSPGAADYIDHMPADIQRSARSAWADIATPEDAAAYRGAFETITEALALMRERGIEMVPGTDLGGSFAYHRELELYQSIGMSPAEIVSWASLGMAEYLGVGDELGTIEEGKLADFFLVPGNPVEDFKAIKTISMVMADGTVYYPAEIYPEFGIVPFAEMPQVTLP</sequence>
<dbReference type="InterPro" id="IPR011059">
    <property type="entry name" value="Metal-dep_hydrolase_composite"/>
</dbReference>
<accession>A0A4S2H8K6</accession>
<comment type="caution">
    <text evidence="3">The sequence shown here is derived from an EMBL/GenBank/DDBJ whole genome shotgun (WGS) entry which is preliminary data.</text>
</comment>
<dbReference type="SUPFAM" id="SSF51338">
    <property type="entry name" value="Composite domain of metallo-dependent hydrolases"/>
    <property type="match status" value="1"/>
</dbReference>
<dbReference type="GO" id="GO:0016810">
    <property type="term" value="F:hydrolase activity, acting on carbon-nitrogen (but not peptide) bonds"/>
    <property type="evidence" value="ECO:0007669"/>
    <property type="project" value="InterPro"/>
</dbReference>
<dbReference type="InterPro" id="IPR006680">
    <property type="entry name" value="Amidohydro-rel"/>
</dbReference>
<dbReference type="Pfam" id="PF01979">
    <property type="entry name" value="Amidohydro_1"/>
    <property type="match status" value="1"/>
</dbReference>
<keyword evidence="3" id="KW-0378">Hydrolase</keyword>
<evidence type="ECO:0000313" key="4">
    <source>
        <dbReference type="Proteomes" id="UP000305451"/>
    </source>
</evidence>
<keyword evidence="4" id="KW-1185">Reference proteome</keyword>
<dbReference type="InterPro" id="IPR051781">
    <property type="entry name" value="Metallo-dep_Hydrolase"/>
</dbReference>
<dbReference type="OrthoDB" id="9765769at2"/>
<dbReference type="RefSeq" id="WP_135945293.1">
    <property type="nucleotide sequence ID" value="NZ_BMEI01000003.1"/>
</dbReference>
<dbReference type="InterPro" id="IPR032466">
    <property type="entry name" value="Metal_Hydrolase"/>
</dbReference>
<dbReference type="EMBL" id="SRXV01000003">
    <property type="protein sequence ID" value="TGY92160.1"/>
    <property type="molecule type" value="Genomic_DNA"/>
</dbReference>
<dbReference type="AlphaFoldDB" id="A0A4S2H8K6"/>
<evidence type="ECO:0000259" key="2">
    <source>
        <dbReference type="Pfam" id="PF01979"/>
    </source>
</evidence>
<feature type="chain" id="PRO_5020241160" evidence="1">
    <location>
        <begin position="24"/>
        <end position="690"/>
    </location>
</feature>
<evidence type="ECO:0000256" key="1">
    <source>
        <dbReference type="SAM" id="SignalP"/>
    </source>
</evidence>
<name>A0A4S2H8K6_9PROT</name>
<dbReference type="PANTHER" id="PTHR43135">
    <property type="entry name" value="ALPHA-D-RIBOSE 1-METHYLPHOSPHONATE 5-TRIPHOSPHATE DIPHOSPHATASE"/>
    <property type="match status" value="1"/>
</dbReference>
<proteinExistence type="predicted"/>
<dbReference type="Gene3D" id="2.30.40.10">
    <property type="entry name" value="Urease, subunit C, domain 1"/>
    <property type="match status" value="1"/>
</dbReference>
<feature type="domain" description="Amidohydrolase-related" evidence="2">
    <location>
        <begin position="333"/>
        <end position="666"/>
    </location>
</feature>
<dbReference type="SUPFAM" id="SSF51556">
    <property type="entry name" value="Metallo-dependent hydrolases"/>
    <property type="match status" value="1"/>
</dbReference>
<dbReference type="PANTHER" id="PTHR43135:SF3">
    <property type="entry name" value="ALPHA-D-RIBOSE 1-METHYLPHOSPHONATE 5-TRIPHOSPHATE DIPHOSPHATASE"/>
    <property type="match status" value="1"/>
</dbReference>
<dbReference type="PROSITE" id="PS51257">
    <property type="entry name" value="PROKAR_LIPOPROTEIN"/>
    <property type="match status" value="1"/>
</dbReference>
<protein>
    <submittedName>
        <fullName evidence="3">Amidohydrolase</fullName>
    </submittedName>
</protein>